<feature type="domain" description="EF-hand" evidence="3">
    <location>
        <begin position="209"/>
        <end position="244"/>
    </location>
</feature>
<dbReference type="AlphaFoldDB" id="A0A6A4VFI3"/>
<protein>
    <submittedName>
        <fullName evidence="4">EF-hand calcium-binding domain-containing protein 7</fullName>
    </submittedName>
</protein>
<dbReference type="InterPro" id="IPR002048">
    <property type="entry name" value="EF_hand_dom"/>
</dbReference>
<evidence type="ECO:0000313" key="4">
    <source>
        <dbReference type="EMBL" id="KAF0292675.1"/>
    </source>
</evidence>
<dbReference type="OrthoDB" id="26525at2759"/>
<dbReference type="EMBL" id="VIIS01001799">
    <property type="protein sequence ID" value="KAF0292675.1"/>
    <property type="molecule type" value="Genomic_DNA"/>
</dbReference>
<dbReference type="GO" id="GO:0098797">
    <property type="term" value="C:plasma membrane protein complex"/>
    <property type="evidence" value="ECO:0007669"/>
    <property type="project" value="TreeGrafter"/>
</dbReference>
<organism evidence="4 5">
    <name type="scientific">Amphibalanus amphitrite</name>
    <name type="common">Striped barnacle</name>
    <name type="synonym">Balanus amphitrite</name>
    <dbReference type="NCBI Taxonomy" id="1232801"/>
    <lineage>
        <taxon>Eukaryota</taxon>
        <taxon>Metazoa</taxon>
        <taxon>Ecdysozoa</taxon>
        <taxon>Arthropoda</taxon>
        <taxon>Crustacea</taxon>
        <taxon>Multicrustacea</taxon>
        <taxon>Cirripedia</taxon>
        <taxon>Thoracica</taxon>
        <taxon>Thoracicalcarea</taxon>
        <taxon>Balanomorpha</taxon>
        <taxon>Balanoidea</taxon>
        <taxon>Balanidae</taxon>
        <taxon>Amphibalaninae</taxon>
        <taxon>Amphibalanus</taxon>
    </lineage>
</organism>
<dbReference type="PROSITE" id="PS50222">
    <property type="entry name" value="EF_HAND_2"/>
    <property type="match status" value="1"/>
</dbReference>
<dbReference type="GO" id="GO:1903569">
    <property type="term" value="P:positive regulation of protein localization to ciliary membrane"/>
    <property type="evidence" value="ECO:0007669"/>
    <property type="project" value="TreeGrafter"/>
</dbReference>
<dbReference type="InterPro" id="IPR052266">
    <property type="entry name" value="Miro-EF-hand_domain"/>
</dbReference>
<proteinExistence type="predicted"/>
<name>A0A6A4VFI3_AMPAM</name>
<evidence type="ECO:0000259" key="3">
    <source>
        <dbReference type="PROSITE" id="PS50222"/>
    </source>
</evidence>
<keyword evidence="5" id="KW-1185">Reference proteome</keyword>
<dbReference type="GO" id="GO:0060170">
    <property type="term" value="C:ciliary membrane"/>
    <property type="evidence" value="ECO:0007669"/>
    <property type="project" value="TreeGrafter"/>
</dbReference>
<evidence type="ECO:0000256" key="1">
    <source>
        <dbReference type="ARBA" id="ARBA00022723"/>
    </source>
</evidence>
<evidence type="ECO:0000313" key="5">
    <source>
        <dbReference type="Proteomes" id="UP000440578"/>
    </source>
</evidence>
<sequence>MESLSEAVEAVTQHAGGRPLQWREWKQQLMQGGDALSSDEIAQLETILAARGDPPSMKLFLDDYADKLAQYEATRAALRPDRLSLDAAPEVASVRGCAILSAEGDGPLGPQQCTQYRLTVRRPAGCRLLLQPAEPQRCLLLLLWRSSDGALLGVVSAAAGGSARLDRRLEPGEYTVTAALLREPDRARAPPQRQLFTVDPGGEVRLTEAYTAHLRELFRLWDFDASGGLSRDEFSAFNELTAGEKVQDEEWAIVGANFETRNGELTEAGFVRLHELEAEDNASEPGELWLSLTALGFGPDLAPRRVAGFQLTVRCEAADAAELTVGGVAPLPAGLLRRLALGGDAPAAGWRRVTLEHAVLVVLVNLGAAPVRAEVDVSRCVGCRPLVARPPRVPPAGCALAQCLLPERPDRPWSVEITVDAVPDQ</sequence>
<accession>A0A6A4VFI3</accession>
<dbReference type="GO" id="GO:0005509">
    <property type="term" value="F:calcium ion binding"/>
    <property type="evidence" value="ECO:0007669"/>
    <property type="project" value="InterPro"/>
</dbReference>
<dbReference type="Gene3D" id="1.10.238.10">
    <property type="entry name" value="EF-hand"/>
    <property type="match status" value="1"/>
</dbReference>
<dbReference type="Proteomes" id="UP000440578">
    <property type="component" value="Unassembled WGS sequence"/>
</dbReference>
<dbReference type="InterPro" id="IPR011992">
    <property type="entry name" value="EF-hand-dom_pair"/>
</dbReference>
<gene>
    <name evidence="4" type="primary">Efcab7</name>
    <name evidence="4" type="ORF">FJT64_009298</name>
</gene>
<dbReference type="SUPFAM" id="SSF47473">
    <property type="entry name" value="EF-hand"/>
    <property type="match status" value="1"/>
</dbReference>
<evidence type="ECO:0000256" key="2">
    <source>
        <dbReference type="ARBA" id="ARBA00022737"/>
    </source>
</evidence>
<dbReference type="PANTHER" id="PTHR46819">
    <property type="entry name" value="EF-HAND CALCIUM-BINDING DOMAIN-CONTAINING PROTEIN 7"/>
    <property type="match status" value="1"/>
</dbReference>
<dbReference type="PANTHER" id="PTHR46819:SF1">
    <property type="entry name" value="EF-HAND CALCIUM-BINDING DOMAIN-CONTAINING PROTEIN 7"/>
    <property type="match status" value="1"/>
</dbReference>
<reference evidence="4 5" key="1">
    <citation type="submission" date="2019-07" db="EMBL/GenBank/DDBJ databases">
        <title>Draft genome assembly of a fouling barnacle, Amphibalanus amphitrite (Darwin, 1854): The first reference genome for Thecostraca.</title>
        <authorList>
            <person name="Kim W."/>
        </authorList>
    </citation>
    <scope>NUCLEOTIDE SEQUENCE [LARGE SCALE GENOMIC DNA]</scope>
    <source>
        <strain evidence="4">SNU_AA5</strain>
        <tissue evidence="4">Soma without cirri and trophi</tissue>
    </source>
</reference>
<keyword evidence="2" id="KW-0677">Repeat</keyword>
<keyword evidence="1" id="KW-0479">Metal-binding</keyword>
<comment type="caution">
    <text evidence="4">The sequence shown here is derived from an EMBL/GenBank/DDBJ whole genome shotgun (WGS) entry which is preliminary data.</text>
</comment>